<dbReference type="Pfam" id="PF12708">
    <property type="entry name" value="Pect-lyase_RHGA_epim"/>
    <property type="match status" value="2"/>
</dbReference>
<dbReference type="AlphaFoldDB" id="A0A2T2P2W5"/>
<evidence type="ECO:0000256" key="1">
    <source>
        <dbReference type="SAM" id="SignalP"/>
    </source>
</evidence>
<feature type="chain" id="PRO_5015762058" evidence="1">
    <location>
        <begin position="17"/>
        <end position="792"/>
    </location>
</feature>
<evidence type="ECO:0000313" key="3">
    <source>
        <dbReference type="EMBL" id="PSN72002.1"/>
    </source>
</evidence>
<feature type="signal peptide" evidence="1">
    <location>
        <begin position="1"/>
        <end position="16"/>
    </location>
</feature>
<dbReference type="InterPro" id="IPR024535">
    <property type="entry name" value="RHGA/B-epi-like_pectate_lyase"/>
</dbReference>
<dbReference type="STRING" id="1448308.A0A2T2P2W5"/>
<dbReference type="InterPro" id="IPR011050">
    <property type="entry name" value="Pectin_lyase_fold/virulence"/>
</dbReference>
<feature type="domain" description="Rhamnogalacturonase A/B/Epimerase-like pectate lyase" evidence="2">
    <location>
        <begin position="427"/>
        <end position="486"/>
    </location>
</feature>
<keyword evidence="1" id="KW-0732">Signal</keyword>
<organism evidence="3 4">
    <name type="scientific">Corynespora cassiicola Philippines</name>
    <dbReference type="NCBI Taxonomy" id="1448308"/>
    <lineage>
        <taxon>Eukaryota</taxon>
        <taxon>Fungi</taxon>
        <taxon>Dikarya</taxon>
        <taxon>Ascomycota</taxon>
        <taxon>Pezizomycotina</taxon>
        <taxon>Dothideomycetes</taxon>
        <taxon>Pleosporomycetidae</taxon>
        <taxon>Pleosporales</taxon>
        <taxon>Corynesporascaceae</taxon>
        <taxon>Corynespora</taxon>
    </lineage>
</organism>
<evidence type="ECO:0000259" key="2">
    <source>
        <dbReference type="Pfam" id="PF12708"/>
    </source>
</evidence>
<evidence type="ECO:0000313" key="4">
    <source>
        <dbReference type="Proteomes" id="UP000240883"/>
    </source>
</evidence>
<dbReference type="CDD" id="cd23668">
    <property type="entry name" value="GH55_beta13glucanase-like"/>
    <property type="match status" value="1"/>
</dbReference>
<dbReference type="Gene3D" id="2.160.20.10">
    <property type="entry name" value="Single-stranded right-handed beta-helix, Pectin lyase-like"/>
    <property type="match status" value="2"/>
</dbReference>
<protein>
    <submittedName>
        <fullName evidence="3">Exo-beta 1,3 glucanase-like protein</fullName>
    </submittedName>
</protein>
<dbReference type="InterPro" id="IPR039279">
    <property type="entry name" value="QRT3-like"/>
</dbReference>
<proteinExistence type="predicted"/>
<sequence>MRFLALFSCLVLGTQAVVLPTTPHKRAPVPLPGTEEANTAPAVYRRQNASSYWLADIPHQGLAAFNPNPANYKVWRNVKDYGAKGDGVTDDSAAINRAITEGDRCGPWVCDSSTDTPAVIYFPPGTYNIAKPIVLYYMTMLHSNPNDRAVLKADPSLTALALIDASPYQDGTGEPGWTSTNTFLRQIRNLVIDLTPIPATKGAQGIHWPASQATTIQNVKIVMNQSPDSVHAGIFVENGSGGHMADLEIEGGLYGINIGNQQFTIRNVKISKAVTAISQIWNWGFLYSNLQISDCGTAFSMTGGASAGKLEVGSVVIIDSQISNTPTFVDQAWSRTTTPTGAGQLILENIALSNVPVAVKGPSGTVLQGGSTTIKAWGQGNKYTPDGPEKFQGNLPGVNRPAGLLDGDKIHSVSKPQYEHLSLDSIISARSAGAKGDGKTDDTTAVQNAINRSVQENKVLFFDHGNYKVTDTIYVPPGARMVGEAFSVVLANGPKFGSNTEPHPVFQIGKPGESGSIEWSDMIVATQGPTPGAVLIEYNLKTTKGSGLWDVHTRIGGAKGTELQVAECPILTVKDECMAAYMNVHVTKDAANAYFENNWFWTADHDLDDWNSTRTAIFTGRGLLIESANHWLWGNGVEHHALYQYQFANAKDIFAGFIQTETPYYMPEPDAKSQPYPLNAALNDPDYAKSCPPGICDAWGLRVLNSQNVLIYGGGLYSFFKVYSTDCSRADAPNGLRECQNQIFSVEGNSTLNAYALSQVGALQMLTINGVDKAKWSDNLSVYSNTIGLITV</sequence>
<accession>A0A2T2P2W5</accession>
<reference evidence="3 4" key="1">
    <citation type="journal article" date="2018" name="Front. Microbiol.">
        <title>Genome-Wide Analysis of Corynespora cassiicola Leaf Fall Disease Putative Effectors.</title>
        <authorList>
            <person name="Lopez D."/>
            <person name="Ribeiro S."/>
            <person name="Label P."/>
            <person name="Fumanal B."/>
            <person name="Venisse J.S."/>
            <person name="Kohler A."/>
            <person name="de Oliveira R.R."/>
            <person name="Labutti K."/>
            <person name="Lipzen A."/>
            <person name="Lail K."/>
            <person name="Bauer D."/>
            <person name="Ohm R.A."/>
            <person name="Barry K.W."/>
            <person name="Spatafora J."/>
            <person name="Grigoriev I.V."/>
            <person name="Martin F.M."/>
            <person name="Pujade-Renaud V."/>
        </authorList>
    </citation>
    <scope>NUCLEOTIDE SEQUENCE [LARGE SCALE GENOMIC DNA]</scope>
    <source>
        <strain evidence="3 4">Philippines</strain>
    </source>
</reference>
<dbReference type="PANTHER" id="PTHR33928">
    <property type="entry name" value="POLYGALACTURONASE QRT3"/>
    <property type="match status" value="1"/>
</dbReference>
<feature type="domain" description="Rhamnogalacturonase A/B/Epimerase-like pectate lyase" evidence="2">
    <location>
        <begin position="75"/>
        <end position="298"/>
    </location>
</feature>
<dbReference type="PANTHER" id="PTHR33928:SF2">
    <property type="entry name" value="PECTATE LYASE SUPERFAMILY PROTEIN DOMAIN-CONTAINING PROTEIN-RELATED"/>
    <property type="match status" value="1"/>
</dbReference>
<dbReference type="GO" id="GO:0004650">
    <property type="term" value="F:polygalacturonase activity"/>
    <property type="evidence" value="ECO:0007669"/>
    <property type="project" value="InterPro"/>
</dbReference>
<name>A0A2T2P2W5_CORCC</name>
<gene>
    <name evidence="3" type="ORF">BS50DRAFT_583606</name>
</gene>
<keyword evidence="4" id="KW-1185">Reference proteome</keyword>
<dbReference type="SUPFAM" id="SSF51126">
    <property type="entry name" value="Pectin lyase-like"/>
    <property type="match status" value="2"/>
</dbReference>
<dbReference type="FunFam" id="2.160.20.10:FF:000023">
    <property type="entry name" value="Exo-beta-1,3-glucanase Exg0"/>
    <property type="match status" value="1"/>
</dbReference>
<dbReference type="Proteomes" id="UP000240883">
    <property type="component" value="Unassembled WGS sequence"/>
</dbReference>
<dbReference type="EMBL" id="KZ678130">
    <property type="protein sequence ID" value="PSN72002.1"/>
    <property type="molecule type" value="Genomic_DNA"/>
</dbReference>
<dbReference type="OrthoDB" id="1046782at2759"/>
<dbReference type="InterPro" id="IPR012334">
    <property type="entry name" value="Pectin_lyas_fold"/>
</dbReference>